<sequence>MYLFQTTTIEIGIRAKVIENQQSYLLHHPLLPTLPSTPTLSPAEPSGEPMMRRIRGRHSTGAAITLMDSPTAESTDMLLSRIPEEDLERNTPMKRMRMMRMRSSGIDIAPTDSTFGDYRPAQSSISLQTRAEDGETSGHDYTITIHHLLTITTPAGECLSRCRAPPGHIQSPLTSAFPKQPPQPPSLYILKPPADRHYKWDRGGVLLPEDLTIGRWVDYGFISTVDAEARRQGISEVGYGIRDTWVDPAEAVPEIAPMTVGEWSGLTRWIEKMESVFNISGCAIENQVKFATCTLLGAALTWWNGQIRTLGPEAYAMTWEVLKKKMTDKYCPQGEIKKLEIKCRT</sequence>
<protein>
    <recommendedName>
        <fullName evidence="3">Reverse transcriptase domain-containing protein</fullName>
    </recommendedName>
</protein>
<evidence type="ECO:0000313" key="1">
    <source>
        <dbReference type="EMBL" id="GJT20574.1"/>
    </source>
</evidence>
<dbReference type="EMBL" id="BQNB010013815">
    <property type="protein sequence ID" value="GJT20574.1"/>
    <property type="molecule type" value="Genomic_DNA"/>
</dbReference>
<gene>
    <name evidence="1" type="ORF">Tco_0890511</name>
</gene>
<organism evidence="1 2">
    <name type="scientific">Tanacetum coccineum</name>
    <dbReference type="NCBI Taxonomy" id="301880"/>
    <lineage>
        <taxon>Eukaryota</taxon>
        <taxon>Viridiplantae</taxon>
        <taxon>Streptophyta</taxon>
        <taxon>Embryophyta</taxon>
        <taxon>Tracheophyta</taxon>
        <taxon>Spermatophyta</taxon>
        <taxon>Magnoliopsida</taxon>
        <taxon>eudicotyledons</taxon>
        <taxon>Gunneridae</taxon>
        <taxon>Pentapetalae</taxon>
        <taxon>asterids</taxon>
        <taxon>campanulids</taxon>
        <taxon>Asterales</taxon>
        <taxon>Asteraceae</taxon>
        <taxon>Asteroideae</taxon>
        <taxon>Anthemideae</taxon>
        <taxon>Anthemidinae</taxon>
        <taxon>Tanacetum</taxon>
    </lineage>
</organism>
<evidence type="ECO:0008006" key="3">
    <source>
        <dbReference type="Google" id="ProtNLM"/>
    </source>
</evidence>
<accession>A0ABQ5C676</accession>
<evidence type="ECO:0000313" key="2">
    <source>
        <dbReference type="Proteomes" id="UP001151760"/>
    </source>
</evidence>
<reference evidence="1" key="2">
    <citation type="submission" date="2022-01" db="EMBL/GenBank/DDBJ databases">
        <authorList>
            <person name="Yamashiro T."/>
            <person name="Shiraishi A."/>
            <person name="Satake H."/>
            <person name="Nakayama K."/>
        </authorList>
    </citation>
    <scope>NUCLEOTIDE SEQUENCE</scope>
</reference>
<name>A0ABQ5C676_9ASTR</name>
<reference evidence="1" key="1">
    <citation type="journal article" date="2022" name="Int. J. Mol. Sci.">
        <title>Draft Genome of Tanacetum Coccineum: Genomic Comparison of Closely Related Tanacetum-Family Plants.</title>
        <authorList>
            <person name="Yamashiro T."/>
            <person name="Shiraishi A."/>
            <person name="Nakayama K."/>
            <person name="Satake H."/>
        </authorList>
    </citation>
    <scope>NUCLEOTIDE SEQUENCE</scope>
</reference>
<dbReference type="Proteomes" id="UP001151760">
    <property type="component" value="Unassembled WGS sequence"/>
</dbReference>
<keyword evidence="2" id="KW-1185">Reference proteome</keyword>
<comment type="caution">
    <text evidence="1">The sequence shown here is derived from an EMBL/GenBank/DDBJ whole genome shotgun (WGS) entry which is preliminary data.</text>
</comment>
<proteinExistence type="predicted"/>